<evidence type="ECO:0000313" key="6">
    <source>
        <dbReference type="Proteomes" id="UP000291289"/>
    </source>
</evidence>
<sequence length="330" mass="37031">MPKKRDRSFIERGFISAGIVALVILTAVIIFLQVQFFANIESGEQSETSDTQASSISQGSSTTFMVGDRKSYVYGRETTLTSNDKLSGNGREKVPLVIFLHGTGGDPQEQAIDSGWSEQAEKSNIVVVSPEYNDVATYTEVDYIVDVINRASELYPIDTNRVYSVGFSNGGATSVALAARHPELISGIAAYGWQVDLLNPQQGYEIPFQVIQGSQESTRYDYDKNPMVRSDTAQSIRGLLLYNSMIDSNVQPDYKQTPYWGYIPNDSQTDMVDGVNWTINNYRKKQYRQPFAQLILIDGADHRVNAHEAYYSWEFLKEFERDDSGKIVAR</sequence>
<dbReference type="InterPro" id="IPR000073">
    <property type="entry name" value="AB_hydrolase_1"/>
</dbReference>
<keyword evidence="3" id="KW-0812">Transmembrane</keyword>
<reference evidence="5 6" key="1">
    <citation type="submission" date="2018-12" db="EMBL/GenBank/DDBJ databases">
        <title>Alloscrdovia theropitheci sp. nov: a novel taxon from the feces of the bleeding-herat monkey (Theropithecus geleda).</title>
        <authorList>
            <person name="Modesto M."/>
        </authorList>
    </citation>
    <scope>NUCLEOTIDE SEQUENCE [LARGE SCALE GENOMIC DNA]</scope>
    <source>
        <strain evidence="5 6">GLDI4/2</strain>
    </source>
</reference>
<dbReference type="SUPFAM" id="SSF53474">
    <property type="entry name" value="alpha/beta-Hydrolases"/>
    <property type="match status" value="1"/>
</dbReference>
<keyword evidence="1" id="KW-0732">Signal</keyword>
<dbReference type="PANTHER" id="PTHR43037">
    <property type="entry name" value="UNNAMED PRODUCT-RELATED"/>
    <property type="match status" value="1"/>
</dbReference>
<proteinExistence type="predicted"/>
<evidence type="ECO:0000256" key="2">
    <source>
        <dbReference type="ARBA" id="ARBA00022801"/>
    </source>
</evidence>
<keyword evidence="2" id="KW-0378">Hydrolase</keyword>
<keyword evidence="3" id="KW-1133">Transmembrane helix</keyword>
<evidence type="ECO:0000313" key="5">
    <source>
        <dbReference type="EMBL" id="TCD53612.1"/>
    </source>
</evidence>
<feature type="domain" description="AB hydrolase-1" evidence="4">
    <location>
        <begin position="140"/>
        <end position="316"/>
    </location>
</feature>
<comment type="caution">
    <text evidence="5">The sequence shown here is derived from an EMBL/GenBank/DDBJ whole genome shotgun (WGS) entry which is preliminary data.</text>
</comment>
<organism evidence="5 6">
    <name type="scientific">Alloscardovia theropitheci</name>
    <dbReference type="NCBI Taxonomy" id="2496842"/>
    <lineage>
        <taxon>Bacteria</taxon>
        <taxon>Bacillati</taxon>
        <taxon>Actinomycetota</taxon>
        <taxon>Actinomycetes</taxon>
        <taxon>Bifidobacteriales</taxon>
        <taxon>Bifidobacteriaceae</taxon>
        <taxon>Alloscardovia</taxon>
    </lineage>
</organism>
<evidence type="ECO:0000259" key="4">
    <source>
        <dbReference type="Pfam" id="PF00561"/>
    </source>
</evidence>
<dbReference type="AlphaFoldDB" id="A0A4R0QN52"/>
<dbReference type="Pfam" id="PF00561">
    <property type="entry name" value="Abhydrolase_1"/>
    <property type="match status" value="1"/>
</dbReference>
<keyword evidence="3" id="KW-0472">Membrane</keyword>
<gene>
    <name evidence="5" type="ORF">EJ419_08210</name>
</gene>
<evidence type="ECO:0000256" key="1">
    <source>
        <dbReference type="ARBA" id="ARBA00022729"/>
    </source>
</evidence>
<evidence type="ECO:0000256" key="3">
    <source>
        <dbReference type="SAM" id="Phobius"/>
    </source>
</evidence>
<keyword evidence="6" id="KW-1185">Reference proteome</keyword>
<dbReference type="InterPro" id="IPR050955">
    <property type="entry name" value="Plant_Biomass_Hydrol_Est"/>
</dbReference>
<dbReference type="GO" id="GO:0016787">
    <property type="term" value="F:hydrolase activity"/>
    <property type="evidence" value="ECO:0007669"/>
    <property type="project" value="UniProtKB-KW"/>
</dbReference>
<dbReference type="Gene3D" id="3.40.50.1820">
    <property type="entry name" value="alpha/beta hydrolase"/>
    <property type="match status" value="1"/>
</dbReference>
<dbReference type="InterPro" id="IPR029058">
    <property type="entry name" value="AB_hydrolase_fold"/>
</dbReference>
<dbReference type="PANTHER" id="PTHR43037:SF5">
    <property type="entry name" value="FERULOYL ESTERASE"/>
    <property type="match status" value="1"/>
</dbReference>
<feature type="transmembrane region" description="Helical" evidence="3">
    <location>
        <begin position="12"/>
        <end position="32"/>
    </location>
</feature>
<protein>
    <recommendedName>
        <fullName evidence="4">AB hydrolase-1 domain-containing protein</fullName>
    </recommendedName>
</protein>
<name>A0A4R0QN52_9BIFI</name>
<dbReference type="Proteomes" id="UP000291289">
    <property type="component" value="Unassembled WGS sequence"/>
</dbReference>
<accession>A0A4R0QN52</accession>
<dbReference type="OrthoDB" id="9767239at2"/>
<dbReference type="RefSeq" id="WP_131285436.1">
    <property type="nucleotide sequence ID" value="NZ_RXLP01000027.1"/>
</dbReference>
<dbReference type="EMBL" id="RXLP01000027">
    <property type="protein sequence ID" value="TCD53612.1"/>
    <property type="molecule type" value="Genomic_DNA"/>
</dbReference>